<comment type="caution">
    <text evidence="2">The sequence shown here is derived from an EMBL/GenBank/DDBJ whole genome shotgun (WGS) entry which is preliminary data.</text>
</comment>
<dbReference type="AlphaFoldDB" id="A0A5M8PKR0"/>
<dbReference type="EMBL" id="VXIT01000010">
    <property type="protein sequence ID" value="KAA6410039.1"/>
    <property type="molecule type" value="Genomic_DNA"/>
</dbReference>
<protein>
    <submittedName>
        <fullName evidence="2">Uncharacterized protein</fullName>
    </submittedName>
</protein>
<evidence type="ECO:0000313" key="3">
    <source>
        <dbReference type="Proteomes" id="UP000324767"/>
    </source>
</evidence>
<name>A0A5M8PKR0_9LECA</name>
<gene>
    <name evidence="2" type="ORF">FRX48_06653</name>
</gene>
<dbReference type="Proteomes" id="UP000324767">
    <property type="component" value="Unassembled WGS sequence"/>
</dbReference>
<sequence>MPKTPIDGGQSQKGHAEHIEGSCLLALLLRYKDKSSRPLLQSTGSILRNLDLQDHLSLPGNACGTSVSTAVSASAAMKEDQGNMAAIKFAKSSCSEHPRLDYGEPQGSKRKTYNALLKDKIGELDKKNEECAKLCRDIAEYGEAAQSLENTVYDLQVANENYAARVVSLQEELQYGYTDDDTRMLSGILRKVKTQMAGLRQKNKEQEQMTEWLRAADTARLQQLVIEKLSSEIKHLQQKNTD</sequence>
<accession>A0A5M8PKR0</accession>
<evidence type="ECO:0000256" key="1">
    <source>
        <dbReference type="SAM" id="Coils"/>
    </source>
</evidence>
<evidence type="ECO:0000313" key="2">
    <source>
        <dbReference type="EMBL" id="KAA6410039.1"/>
    </source>
</evidence>
<reference evidence="2 3" key="1">
    <citation type="submission" date="2019-09" db="EMBL/GenBank/DDBJ databases">
        <title>The hologenome of the rock-dwelling lichen Lasallia pustulata.</title>
        <authorList>
            <person name="Greshake Tzovaras B."/>
            <person name="Segers F."/>
            <person name="Bicker A."/>
            <person name="Dal Grande F."/>
            <person name="Otte J."/>
            <person name="Hankeln T."/>
            <person name="Schmitt I."/>
            <person name="Ebersberger I."/>
        </authorList>
    </citation>
    <scope>NUCLEOTIDE SEQUENCE [LARGE SCALE GENOMIC DNA]</scope>
    <source>
        <strain evidence="2">A1-1</strain>
    </source>
</reference>
<organism evidence="2 3">
    <name type="scientific">Lasallia pustulata</name>
    <dbReference type="NCBI Taxonomy" id="136370"/>
    <lineage>
        <taxon>Eukaryota</taxon>
        <taxon>Fungi</taxon>
        <taxon>Dikarya</taxon>
        <taxon>Ascomycota</taxon>
        <taxon>Pezizomycotina</taxon>
        <taxon>Lecanoromycetes</taxon>
        <taxon>OSLEUM clade</taxon>
        <taxon>Umbilicariomycetidae</taxon>
        <taxon>Umbilicariales</taxon>
        <taxon>Umbilicariaceae</taxon>
        <taxon>Lasallia</taxon>
    </lineage>
</organism>
<proteinExistence type="predicted"/>
<keyword evidence="1" id="KW-0175">Coiled coil</keyword>
<feature type="coiled-coil region" evidence="1">
    <location>
        <begin position="189"/>
        <end position="239"/>
    </location>
</feature>